<accession>A0A9D4UXP4</accession>
<organism evidence="2 3">
    <name type="scientific">Adiantum capillus-veneris</name>
    <name type="common">Maidenhair fern</name>
    <dbReference type="NCBI Taxonomy" id="13818"/>
    <lineage>
        <taxon>Eukaryota</taxon>
        <taxon>Viridiplantae</taxon>
        <taxon>Streptophyta</taxon>
        <taxon>Embryophyta</taxon>
        <taxon>Tracheophyta</taxon>
        <taxon>Polypodiopsida</taxon>
        <taxon>Polypodiidae</taxon>
        <taxon>Polypodiales</taxon>
        <taxon>Pteridineae</taxon>
        <taxon>Pteridaceae</taxon>
        <taxon>Vittarioideae</taxon>
        <taxon>Adiantum</taxon>
    </lineage>
</organism>
<sequence length="101" mass="10835">MVNINGLLRQILCLSSPLLGTVQLVRCSCSISPQECGSNQGCQCAAQGCQVYSARSSLVFGLQQQQRSSARASRSAIRNLSLTQDVACNDRSRKPVSTSSR</sequence>
<evidence type="ECO:0000313" key="3">
    <source>
        <dbReference type="Proteomes" id="UP000886520"/>
    </source>
</evidence>
<keyword evidence="3" id="KW-1185">Reference proteome</keyword>
<keyword evidence="1" id="KW-0732">Signal</keyword>
<dbReference type="AlphaFoldDB" id="A0A9D4UXP4"/>
<name>A0A9D4UXP4_ADICA</name>
<dbReference type="Proteomes" id="UP000886520">
    <property type="component" value="Chromosome 9"/>
</dbReference>
<proteinExistence type="predicted"/>
<feature type="signal peptide" evidence="1">
    <location>
        <begin position="1"/>
        <end position="27"/>
    </location>
</feature>
<feature type="chain" id="PRO_5038855224" description="Secreted protein" evidence="1">
    <location>
        <begin position="28"/>
        <end position="101"/>
    </location>
</feature>
<evidence type="ECO:0000256" key="1">
    <source>
        <dbReference type="SAM" id="SignalP"/>
    </source>
</evidence>
<evidence type="ECO:0000313" key="2">
    <source>
        <dbReference type="EMBL" id="KAI5075468.1"/>
    </source>
</evidence>
<comment type="caution">
    <text evidence="2">The sequence shown here is derived from an EMBL/GenBank/DDBJ whole genome shotgun (WGS) entry which is preliminary data.</text>
</comment>
<gene>
    <name evidence="2" type="ORF">GOP47_0009544</name>
</gene>
<reference evidence="2" key="1">
    <citation type="submission" date="2021-01" db="EMBL/GenBank/DDBJ databases">
        <title>Adiantum capillus-veneris genome.</title>
        <authorList>
            <person name="Fang Y."/>
            <person name="Liao Q."/>
        </authorList>
    </citation>
    <scope>NUCLEOTIDE SEQUENCE</scope>
    <source>
        <strain evidence="2">H3</strain>
        <tissue evidence="2">Leaf</tissue>
    </source>
</reference>
<protein>
    <recommendedName>
        <fullName evidence="4">Secreted protein</fullName>
    </recommendedName>
</protein>
<evidence type="ECO:0008006" key="4">
    <source>
        <dbReference type="Google" id="ProtNLM"/>
    </source>
</evidence>
<dbReference type="EMBL" id="JABFUD020000009">
    <property type="protein sequence ID" value="KAI5075468.1"/>
    <property type="molecule type" value="Genomic_DNA"/>
</dbReference>